<comment type="caution">
    <text evidence="3">The sequence shown here is derived from an EMBL/GenBank/DDBJ whole genome shotgun (WGS) entry which is preliminary data.</text>
</comment>
<keyword evidence="1" id="KW-0472">Membrane</keyword>
<evidence type="ECO:0000313" key="4">
    <source>
        <dbReference type="Proteomes" id="UP000294835"/>
    </source>
</evidence>
<evidence type="ECO:0000256" key="2">
    <source>
        <dbReference type="SAM" id="SignalP"/>
    </source>
</evidence>
<feature type="chain" id="PRO_5020344679" evidence="2">
    <location>
        <begin position="32"/>
        <end position="172"/>
    </location>
</feature>
<dbReference type="InterPro" id="IPR025671">
    <property type="entry name" value="HXXEE"/>
</dbReference>
<keyword evidence="2" id="KW-0732">Signal</keyword>
<keyword evidence="1" id="KW-1133">Transmembrane helix</keyword>
<feature type="signal peptide" evidence="2">
    <location>
        <begin position="1"/>
        <end position="31"/>
    </location>
</feature>
<dbReference type="AlphaFoldDB" id="A0A4V2SRA4"/>
<name>A0A4V2SRA4_9RHOB</name>
<feature type="transmembrane region" description="Helical" evidence="1">
    <location>
        <begin position="144"/>
        <end position="164"/>
    </location>
</feature>
<sequence>MKPIWRKAFSLKRVGLSARATLLFVAFALQNAEETLFLPGWLEAQRPEFDWPGPAQYGVAAMLLTLTAAGIVILSGQRRFAGLWAWALACLSGALLINAVTHVLMSIANLSLMPGVISGVVLMGPVAIWMLAGLVEEQRLSLRGAAVATLIGTALTPLASGAALRASAWLLT</sequence>
<accession>A0A4V2SRA4</accession>
<dbReference type="RefSeq" id="WP_132461425.1">
    <property type="nucleotide sequence ID" value="NZ_SLXP01000003.1"/>
</dbReference>
<evidence type="ECO:0000256" key="1">
    <source>
        <dbReference type="SAM" id="Phobius"/>
    </source>
</evidence>
<organism evidence="3 4">
    <name type="scientific">Rhodovulum marinum</name>
    <dbReference type="NCBI Taxonomy" id="320662"/>
    <lineage>
        <taxon>Bacteria</taxon>
        <taxon>Pseudomonadati</taxon>
        <taxon>Pseudomonadota</taxon>
        <taxon>Alphaproteobacteria</taxon>
        <taxon>Rhodobacterales</taxon>
        <taxon>Paracoccaceae</taxon>
        <taxon>Rhodovulum</taxon>
    </lineage>
</organism>
<evidence type="ECO:0000313" key="3">
    <source>
        <dbReference type="EMBL" id="TCP42286.1"/>
    </source>
</evidence>
<keyword evidence="1" id="KW-0812">Transmembrane</keyword>
<feature type="transmembrane region" description="Helical" evidence="1">
    <location>
        <begin position="56"/>
        <end position="76"/>
    </location>
</feature>
<keyword evidence="4" id="KW-1185">Reference proteome</keyword>
<dbReference type="EMBL" id="SLXP01000003">
    <property type="protein sequence ID" value="TCP42286.1"/>
    <property type="molecule type" value="Genomic_DNA"/>
</dbReference>
<feature type="transmembrane region" description="Helical" evidence="1">
    <location>
        <begin position="111"/>
        <end position="132"/>
    </location>
</feature>
<gene>
    <name evidence="3" type="ORF">EV662_103193</name>
</gene>
<proteinExistence type="predicted"/>
<dbReference type="Proteomes" id="UP000294835">
    <property type="component" value="Unassembled WGS sequence"/>
</dbReference>
<reference evidence="3 4" key="1">
    <citation type="submission" date="2019-03" db="EMBL/GenBank/DDBJ databases">
        <title>Genomic Encyclopedia of Type Strains, Phase IV (KMG-IV): sequencing the most valuable type-strain genomes for metagenomic binning, comparative biology and taxonomic classification.</title>
        <authorList>
            <person name="Goeker M."/>
        </authorList>
    </citation>
    <scope>NUCLEOTIDE SEQUENCE [LARGE SCALE GENOMIC DNA]</scope>
    <source>
        <strain evidence="3 4">DSM 18063</strain>
    </source>
</reference>
<dbReference type="OrthoDB" id="7863462at2"/>
<protein>
    <submittedName>
        <fullName evidence="3">Uncharacterized protein with HXXEE motif</fullName>
    </submittedName>
</protein>
<feature type="transmembrane region" description="Helical" evidence="1">
    <location>
        <begin position="83"/>
        <end position="105"/>
    </location>
</feature>
<dbReference type="Pfam" id="PF13787">
    <property type="entry name" value="HXXEE"/>
    <property type="match status" value="1"/>
</dbReference>